<name>A0A9X2MNB6_9BACL</name>
<dbReference type="PANTHER" id="PTHR48105">
    <property type="entry name" value="THIOREDOXIN REDUCTASE 1-RELATED-RELATED"/>
    <property type="match status" value="1"/>
</dbReference>
<dbReference type="Gene3D" id="3.50.50.60">
    <property type="entry name" value="FAD/NAD(P)-binding domain"/>
    <property type="match status" value="2"/>
</dbReference>
<organism evidence="6 7">
    <name type="scientific">Paenibacillus soyae</name>
    <dbReference type="NCBI Taxonomy" id="2969249"/>
    <lineage>
        <taxon>Bacteria</taxon>
        <taxon>Bacillati</taxon>
        <taxon>Bacillota</taxon>
        <taxon>Bacilli</taxon>
        <taxon>Bacillales</taxon>
        <taxon>Paenibacillaceae</taxon>
        <taxon>Paenibacillus</taxon>
    </lineage>
</organism>
<evidence type="ECO:0000256" key="1">
    <source>
        <dbReference type="ARBA" id="ARBA00001974"/>
    </source>
</evidence>
<dbReference type="AlphaFoldDB" id="A0A9X2MNB6"/>
<evidence type="ECO:0000259" key="5">
    <source>
        <dbReference type="Pfam" id="PF07992"/>
    </source>
</evidence>
<evidence type="ECO:0000313" key="7">
    <source>
        <dbReference type="Proteomes" id="UP001141950"/>
    </source>
</evidence>
<dbReference type="GO" id="GO:0016491">
    <property type="term" value="F:oxidoreductase activity"/>
    <property type="evidence" value="ECO:0007669"/>
    <property type="project" value="UniProtKB-KW"/>
</dbReference>
<evidence type="ECO:0000256" key="2">
    <source>
        <dbReference type="ARBA" id="ARBA00011738"/>
    </source>
</evidence>
<dbReference type="InterPro" id="IPR050097">
    <property type="entry name" value="Ferredoxin-NADP_redctase_2"/>
</dbReference>
<comment type="cofactor">
    <cofactor evidence="1">
        <name>FAD</name>
        <dbReference type="ChEBI" id="CHEBI:57692"/>
    </cofactor>
</comment>
<comment type="caution">
    <text evidence="6">The sequence shown here is derived from an EMBL/GenBank/DDBJ whole genome shotgun (WGS) entry which is preliminary data.</text>
</comment>
<protein>
    <submittedName>
        <fullName evidence="6">NAD(P)/FAD-dependent oxidoreductase</fullName>
    </submittedName>
</protein>
<gene>
    <name evidence="6" type="ORF">NQZ67_02885</name>
</gene>
<sequence length="304" mass="32937">MEECDVAIIGGGPAGLSAALLLGRSLRTVVLIDNDRARNSAAKASHGYMTRDGVAPGELRRLAREELRQYPTVRLQQGTAKEACSVQGGFVIALSDGRQFASRKLVIATGFADHLPPIRGLRETYGSSVFPCPFCDGYERRNESTAVFGRGHKVYRFTKKLFNWSKDLAVFSDGPSELDQGEREELIQRGIRLFEEPIEELASRDGMLHSVILRGGAVIPRTSGFIADTGASEASDIPDGLLVARDKTGKFDTQAHGKTSVDGLYIIGDAKNAFTGLVGAAGEGYEAGTIIVQELAEEDWERCR</sequence>
<dbReference type="PRINTS" id="PR00469">
    <property type="entry name" value="PNDRDTASEII"/>
</dbReference>
<dbReference type="EMBL" id="JANIPJ010000002">
    <property type="protein sequence ID" value="MCR2802816.1"/>
    <property type="molecule type" value="Genomic_DNA"/>
</dbReference>
<dbReference type="InterPro" id="IPR023753">
    <property type="entry name" value="FAD/NAD-binding_dom"/>
</dbReference>
<keyword evidence="7" id="KW-1185">Reference proteome</keyword>
<proteinExistence type="predicted"/>
<evidence type="ECO:0000256" key="3">
    <source>
        <dbReference type="ARBA" id="ARBA00022630"/>
    </source>
</evidence>
<evidence type="ECO:0000256" key="4">
    <source>
        <dbReference type="ARBA" id="ARBA00023002"/>
    </source>
</evidence>
<dbReference type="SUPFAM" id="SSF51905">
    <property type="entry name" value="FAD/NAD(P)-binding domain"/>
    <property type="match status" value="1"/>
</dbReference>
<reference evidence="6" key="1">
    <citation type="submission" date="2022-08" db="EMBL/GenBank/DDBJ databases">
        <title>The genomic sequence of strain Paenibacillus sp. SCIV0701.</title>
        <authorList>
            <person name="Zhao H."/>
        </authorList>
    </citation>
    <scope>NUCLEOTIDE SEQUENCE</scope>
    <source>
        <strain evidence="6">SCIV0701</strain>
    </source>
</reference>
<dbReference type="Pfam" id="PF07992">
    <property type="entry name" value="Pyr_redox_2"/>
    <property type="match status" value="1"/>
</dbReference>
<keyword evidence="4" id="KW-0560">Oxidoreductase</keyword>
<accession>A0A9X2MNB6</accession>
<evidence type="ECO:0000313" key="6">
    <source>
        <dbReference type="EMBL" id="MCR2802816.1"/>
    </source>
</evidence>
<dbReference type="RefSeq" id="WP_257442586.1">
    <property type="nucleotide sequence ID" value="NZ_JANIPJ010000002.1"/>
</dbReference>
<comment type="subunit">
    <text evidence="2">Homodimer.</text>
</comment>
<dbReference type="PRINTS" id="PR00368">
    <property type="entry name" value="FADPNR"/>
</dbReference>
<keyword evidence="3" id="KW-0285">Flavoprotein</keyword>
<dbReference type="InterPro" id="IPR036188">
    <property type="entry name" value="FAD/NAD-bd_sf"/>
</dbReference>
<feature type="domain" description="FAD/NAD(P)-binding" evidence="5">
    <location>
        <begin position="5"/>
        <end position="275"/>
    </location>
</feature>
<dbReference type="Proteomes" id="UP001141950">
    <property type="component" value="Unassembled WGS sequence"/>
</dbReference>